<dbReference type="EMBL" id="ABDG02000027">
    <property type="protein sequence ID" value="EHK41654.1"/>
    <property type="molecule type" value="Genomic_DNA"/>
</dbReference>
<sequence>MSFLSSTFYRQQSTSLQASISPTSPRTSQPYQTPTIRHPSSQTPISRSNISIFNSRKTTSRTSYAATPKDIHSGHRRVHVKPINLQALMLTRMHASCN</sequence>
<protein>
    <submittedName>
        <fullName evidence="2">Uncharacterized protein</fullName>
    </submittedName>
</protein>
<proteinExistence type="predicted"/>
<feature type="region of interest" description="Disordered" evidence="1">
    <location>
        <begin position="14"/>
        <end position="47"/>
    </location>
</feature>
<name>G9P7W7_HYPAI</name>
<dbReference type="HOGENOM" id="CLU_2333874_0_0_1"/>
<gene>
    <name evidence="2" type="ORF">TRIATDRAFT_302110</name>
</gene>
<evidence type="ECO:0000256" key="1">
    <source>
        <dbReference type="SAM" id="MobiDB-lite"/>
    </source>
</evidence>
<evidence type="ECO:0000313" key="2">
    <source>
        <dbReference type="EMBL" id="EHK41654.1"/>
    </source>
</evidence>
<evidence type="ECO:0000313" key="3">
    <source>
        <dbReference type="Proteomes" id="UP000005426"/>
    </source>
</evidence>
<comment type="caution">
    <text evidence="2">The sequence shown here is derived from an EMBL/GenBank/DDBJ whole genome shotgun (WGS) entry which is preliminary data.</text>
</comment>
<feature type="compositionally biased region" description="Polar residues" evidence="1">
    <location>
        <begin position="14"/>
        <end position="44"/>
    </location>
</feature>
<reference evidence="2 3" key="1">
    <citation type="journal article" date="2011" name="Genome Biol.">
        <title>Comparative genome sequence analysis underscores mycoparasitism as the ancestral life style of Trichoderma.</title>
        <authorList>
            <person name="Kubicek C.P."/>
            <person name="Herrera-Estrella A."/>
            <person name="Seidl-Seiboth V."/>
            <person name="Martinez D.A."/>
            <person name="Druzhinina I.S."/>
            <person name="Thon M."/>
            <person name="Zeilinger S."/>
            <person name="Casas-Flores S."/>
            <person name="Horwitz B.A."/>
            <person name="Mukherjee P.K."/>
            <person name="Mukherjee M."/>
            <person name="Kredics L."/>
            <person name="Alcaraz L.D."/>
            <person name="Aerts A."/>
            <person name="Antal Z."/>
            <person name="Atanasova L."/>
            <person name="Cervantes-Badillo M.G."/>
            <person name="Challacombe J."/>
            <person name="Chertkov O."/>
            <person name="McCluskey K."/>
            <person name="Coulpier F."/>
            <person name="Deshpande N."/>
            <person name="von Doehren H."/>
            <person name="Ebbole D.J."/>
            <person name="Esquivel-Naranjo E.U."/>
            <person name="Fekete E."/>
            <person name="Flipphi M."/>
            <person name="Glaser F."/>
            <person name="Gomez-Rodriguez E.Y."/>
            <person name="Gruber S."/>
            <person name="Han C."/>
            <person name="Henrissat B."/>
            <person name="Hermosa R."/>
            <person name="Hernandez-Onate M."/>
            <person name="Karaffa L."/>
            <person name="Kosti I."/>
            <person name="Le Crom S."/>
            <person name="Lindquist E."/>
            <person name="Lucas S."/>
            <person name="Luebeck M."/>
            <person name="Luebeck P.S."/>
            <person name="Margeot A."/>
            <person name="Metz B."/>
            <person name="Misra M."/>
            <person name="Nevalainen H."/>
            <person name="Omann M."/>
            <person name="Packer N."/>
            <person name="Perrone G."/>
            <person name="Uresti-Rivera E.E."/>
            <person name="Salamov A."/>
            <person name="Schmoll M."/>
            <person name="Seiboth B."/>
            <person name="Shapiro H."/>
            <person name="Sukno S."/>
            <person name="Tamayo-Ramos J.A."/>
            <person name="Tisch D."/>
            <person name="Wiest A."/>
            <person name="Wilkinson H.H."/>
            <person name="Zhang M."/>
            <person name="Coutinho P.M."/>
            <person name="Kenerley C.M."/>
            <person name="Monte E."/>
            <person name="Baker S.E."/>
            <person name="Grigoriev I.V."/>
        </authorList>
    </citation>
    <scope>NUCLEOTIDE SEQUENCE [LARGE SCALE GENOMIC DNA]</scope>
    <source>
        <strain evidence="3">ATCC 20476 / IMI 206040</strain>
    </source>
</reference>
<accession>G9P7W7</accession>
<dbReference type="AlphaFoldDB" id="G9P7W7"/>
<keyword evidence="3" id="KW-1185">Reference proteome</keyword>
<dbReference type="Proteomes" id="UP000005426">
    <property type="component" value="Unassembled WGS sequence"/>
</dbReference>
<organism evidence="2 3">
    <name type="scientific">Hypocrea atroviridis (strain ATCC 20476 / IMI 206040)</name>
    <name type="common">Trichoderma atroviride</name>
    <dbReference type="NCBI Taxonomy" id="452589"/>
    <lineage>
        <taxon>Eukaryota</taxon>
        <taxon>Fungi</taxon>
        <taxon>Dikarya</taxon>
        <taxon>Ascomycota</taxon>
        <taxon>Pezizomycotina</taxon>
        <taxon>Sordariomycetes</taxon>
        <taxon>Hypocreomycetidae</taxon>
        <taxon>Hypocreales</taxon>
        <taxon>Hypocreaceae</taxon>
        <taxon>Trichoderma</taxon>
    </lineage>
</organism>